<sequence length="107" mass="12372">MIVCELPDIVQPLFQHKSYNDFINVDINPFLEYDGAMEEFISSHTREMDKQFELDIERVIKDKDGNSIKFTPEESSSSTEYLKSNPFPSQFSESNQGPTFTTNTNHL</sequence>
<dbReference type="EMBL" id="AJWJ01000072">
    <property type="protein sequence ID" value="KAF2076121.1"/>
    <property type="molecule type" value="Genomic_DNA"/>
</dbReference>
<evidence type="ECO:0000313" key="3">
    <source>
        <dbReference type="Proteomes" id="UP000695562"/>
    </source>
</evidence>
<keyword evidence="3" id="KW-1185">Reference proteome</keyword>
<evidence type="ECO:0000256" key="1">
    <source>
        <dbReference type="SAM" id="MobiDB-lite"/>
    </source>
</evidence>
<dbReference type="Proteomes" id="UP000695562">
    <property type="component" value="Unassembled WGS sequence"/>
</dbReference>
<reference evidence="2" key="1">
    <citation type="submission" date="2020-01" db="EMBL/GenBank/DDBJ databases">
        <title>Development of genomics and gene disruption for Polysphondylium violaceum indicates a role for the polyketide synthase stlB in stalk morphogenesis.</title>
        <authorList>
            <person name="Narita B."/>
            <person name="Kawabe Y."/>
            <person name="Kin K."/>
            <person name="Saito T."/>
            <person name="Gibbs R."/>
            <person name="Kuspa A."/>
            <person name="Muzny D."/>
            <person name="Queller D."/>
            <person name="Richards S."/>
            <person name="Strassman J."/>
            <person name="Sucgang R."/>
            <person name="Worley K."/>
            <person name="Schaap P."/>
        </authorList>
    </citation>
    <scope>NUCLEOTIDE SEQUENCE</scope>
    <source>
        <strain evidence="2">QSvi11</strain>
    </source>
</reference>
<comment type="caution">
    <text evidence="2">The sequence shown here is derived from an EMBL/GenBank/DDBJ whole genome shotgun (WGS) entry which is preliminary data.</text>
</comment>
<name>A0A8J4Q7R7_9MYCE</name>
<feature type="compositionally biased region" description="Polar residues" evidence="1">
    <location>
        <begin position="73"/>
        <end position="107"/>
    </location>
</feature>
<dbReference type="AlphaFoldDB" id="A0A8J4Q7R7"/>
<accession>A0A8J4Q7R7</accession>
<organism evidence="2 3">
    <name type="scientific">Polysphondylium violaceum</name>
    <dbReference type="NCBI Taxonomy" id="133409"/>
    <lineage>
        <taxon>Eukaryota</taxon>
        <taxon>Amoebozoa</taxon>
        <taxon>Evosea</taxon>
        <taxon>Eumycetozoa</taxon>
        <taxon>Dictyostelia</taxon>
        <taxon>Dictyosteliales</taxon>
        <taxon>Dictyosteliaceae</taxon>
        <taxon>Polysphondylium</taxon>
    </lineage>
</organism>
<protein>
    <submittedName>
        <fullName evidence="2">Uncharacterized protein</fullName>
    </submittedName>
</protein>
<feature type="region of interest" description="Disordered" evidence="1">
    <location>
        <begin position="65"/>
        <end position="107"/>
    </location>
</feature>
<gene>
    <name evidence="2" type="ORF">CYY_002583</name>
</gene>
<proteinExistence type="predicted"/>
<evidence type="ECO:0000313" key="2">
    <source>
        <dbReference type="EMBL" id="KAF2076121.1"/>
    </source>
</evidence>